<dbReference type="EMBL" id="VRTY01000019">
    <property type="protein sequence ID" value="TXK49099.1"/>
    <property type="molecule type" value="Genomic_DNA"/>
</dbReference>
<name>A0A5C8KA93_9BACT</name>
<protein>
    <submittedName>
        <fullName evidence="1">Glycosyltransferase</fullName>
    </submittedName>
</protein>
<dbReference type="OrthoDB" id="9798250at2"/>
<accession>A0A5C8KA93</accession>
<gene>
    <name evidence="1" type="ORF">FVR03_06865</name>
</gene>
<dbReference type="Pfam" id="PF09837">
    <property type="entry name" value="DUF2064"/>
    <property type="match status" value="1"/>
</dbReference>
<dbReference type="GO" id="GO:0016740">
    <property type="term" value="F:transferase activity"/>
    <property type="evidence" value="ECO:0007669"/>
    <property type="project" value="UniProtKB-KW"/>
</dbReference>
<proteinExistence type="predicted"/>
<dbReference type="RefSeq" id="WP_147920998.1">
    <property type="nucleotide sequence ID" value="NZ_VRTY01000019.1"/>
</dbReference>
<dbReference type="PANTHER" id="PTHR36529">
    <property type="entry name" value="SLL1095 PROTEIN"/>
    <property type="match status" value="1"/>
</dbReference>
<comment type="caution">
    <text evidence="1">The sequence shown here is derived from an EMBL/GenBank/DDBJ whole genome shotgun (WGS) entry which is preliminary data.</text>
</comment>
<dbReference type="SUPFAM" id="SSF53448">
    <property type="entry name" value="Nucleotide-diphospho-sugar transferases"/>
    <property type="match status" value="1"/>
</dbReference>
<dbReference type="InterPro" id="IPR018641">
    <property type="entry name" value="Trfase_1_rSAM/seldom-assoc"/>
</dbReference>
<dbReference type="PANTHER" id="PTHR36529:SF1">
    <property type="entry name" value="GLYCOSYLTRANSFERASE"/>
    <property type="match status" value="1"/>
</dbReference>
<dbReference type="Gene3D" id="3.90.550.10">
    <property type="entry name" value="Spore Coat Polysaccharide Biosynthesis Protein SpsA, Chain A"/>
    <property type="match status" value="1"/>
</dbReference>
<keyword evidence="2" id="KW-1185">Reference proteome</keyword>
<evidence type="ECO:0000313" key="2">
    <source>
        <dbReference type="Proteomes" id="UP000321926"/>
    </source>
</evidence>
<sequence>MNENLLIIFARNPEKGKVKTRLAKDLGDEKALAVYKQLLLHTLQVAEQVPTADKAVYYAELPKPAANHTKQPYHTFTQKGQDLGERMHAAFVAAFEAGYKQVVLIGSDCPELAPAHLHTAFEQLRQHPVVIGPATDGGYYLIGTSEPLSELFLNRTWSTDQVLQQTQQTLQALGKTAFLLPTLSDIDIASDLAKFPQFKV</sequence>
<dbReference type="InterPro" id="IPR029044">
    <property type="entry name" value="Nucleotide-diphossugar_trans"/>
</dbReference>
<dbReference type="Proteomes" id="UP000321926">
    <property type="component" value="Unassembled WGS sequence"/>
</dbReference>
<dbReference type="NCBIfam" id="TIGR04282">
    <property type="entry name" value="glyco_like_cofC"/>
    <property type="match status" value="1"/>
</dbReference>
<organism evidence="1 2">
    <name type="scientific">Pontibacter qinzhouensis</name>
    <dbReference type="NCBI Taxonomy" id="2603253"/>
    <lineage>
        <taxon>Bacteria</taxon>
        <taxon>Pseudomonadati</taxon>
        <taxon>Bacteroidota</taxon>
        <taxon>Cytophagia</taxon>
        <taxon>Cytophagales</taxon>
        <taxon>Hymenobacteraceae</taxon>
        <taxon>Pontibacter</taxon>
    </lineage>
</organism>
<keyword evidence="1" id="KW-0808">Transferase</keyword>
<evidence type="ECO:0000313" key="1">
    <source>
        <dbReference type="EMBL" id="TXK49099.1"/>
    </source>
</evidence>
<reference evidence="1 2" key="1">
    <citation type="submission" date="2019-08" db="EMBL/GenBank/DDBJ databases">
        <authorList>
            <person name="Shi S."/>
        </authorList>
    </citation>
    <scope>NUCLEOTIDE SEQUENCE [LARGE SCALE GENOMIC DNA]</scope>
    <source>
        <strain evidence="1 2">GY10130</strain>
    </source>
</reference>
<dbReference type="AlphaFoldDB" id="A0A5C8KA93"/>